<dbReference type="EMBL" id="LR796696">
    <property type="protein sequence ID" value="CAB4160290.1"/>
    <property type="molecule type" value="Genomic_DNA"/>
</dbReference>
<protein>
    <submittedName>
        <fullName evidence="1">Uncharacterized protein</fullName>
    </submittedName>
</protein>
<sequence>MKTKTFNTDEKTLLIEDIEKFINLLIDYKENKTESNCLKLIDFMKPTFELWASQIKSKEMYQVFLIYSLCRMLNSDDRPIGKAKTKIKNYNKYCKQNSIKIYDDLVMLFLEYLKKDKLELHKFYNETIANRIIYSIAMEMKYAMFVRIRSINALMKRDLLYYEKTKIDKTLAENPESVYIYNRYIEAELSHWDKYLLNLITQGYTVRERCDFLYMKTKSLTIEENNLWKSLKQMLLNN</sequence>
<name>A0A6J5NKB1_9CAUD</name>
<organism evidence="1">
    <name type="scientific">uncultured Caudovirales phage</name>
    <dbReference type="NCBI Taxonomy" id="2100421"/>
    <lineage>
        <taxon>Viruses</taxon>
        <taxon>Duplodnaviria</taxon>
        <taxon>Heunggongvirae</taxon>
        <taxon>Uroviricota</taxon>
        <taxon>Caudoviricetes</taxon>
        <taxon>Peduoviridae</taxon>
        <taxon>Maltschvirus</taxon>
        <taxon>Maltschvirus maltsch</taxon>
    </lineage>
</organism>
<evidence type="ECO:0000313" key="1">
    <source>
        <dbReference type="EMBL" id="CAB4160290.1"/>
    </source>
</evidence>
<accession>A0A6J5NKB1</accession>
<reference evidence="1" key="1">
    <citation type="submission" date="2020-04" db="EMBL/GenBank/DDBJ databases">
        <authorList>
            <person name="Chiriac C."/>
            <person name="Salcher M."/>
            <person name="Ghai R."/>
            <person name="Kavagutti S V."/>
        </authorList>
    </citation>
    <scope>NUCLEOTIDE SEQUENCE</scope>
</reference>
<proteinExistence type="predicted"/>
<gene>
    <name evidence="1" type="ORF">UFOVP724_138</name>
</gene>